<dbReference type="PROSITE" id="PS00411">
    <property type="entry name" value="KINESIN_MOTOR_1"/>
    <property type="match status" value="1"/>
</dbReference>
<dbReference type="InterPro" id="IPR036961">
    <property type="entry name" value="Kinesin_motor_dom_sf"/>
</dbReference>
<dbReference type="GO" id="GO:0051231">
    <property type="term" value="P:spindle elongation"/>
    <property type="evidence" value="ECO:0007669"/>
    <property type="project" value="TreeGrafter"/>
</dbReference>
<dbReference type="STRING" id="556484.B7G0G0"/>
<dbReference type="GO" id="GO:0008017">
    <property type="term" value="F:microtubule binding"/>
    <property type="evidence" value="ECO:0007669"/>
    <property type="project" value="InterPro"/>
</dbReference>
<feature type="domain" description="Kinesin motor" evidence="8">
    <location>
        <begin position="1"/>
        <end position="340"/>
    </location>
</feature>
<keyword evidence="7" id="KW-0493">Microtubule</keyword>
<gene>
    <name evidence="9" type="primary">Pt-KIF-1</name>
    <name evidence="9" type="ORF">PHATRDRAFT_2418</name>
</gene>
<feature type="binding site" evidence="6">
    <location>
        <begin position="77"/>
        <end position="84"/>
    </location>
    <ligand>
        <name>ATP</name>
        <dbReference type="ChEBI" id="CHEBI:30616"/>
    </ligand>
</feature>
<sequence length="340" mass="36902">PSTPKAKPNSSRPSVPITRLVAETTTTSFSSPSSRNFDFDAVLPPDATQSDVYRATVGDSVSRNAFAGYHTTILAYGQTGSGKTYTMMGAPRLNDGDGVIPRAVHDLFRTRQLQCAQGKIVSMDLTYLEIYNDELRDLLSETMQGETTILSPSSSTLKLRDHGSNTAEGIVVQGLTRVAVDSMADVHTYMEQAHRNRTTGSTRLNERSSRSHAICTLTVTTKTTSASRSGAHSTNTTRAKLTLVDLAGSERIKETGVVGLQQQESININKDLFVLGKVVSALSQETKGHVPYRDSKLTRLLRDSLGGNCCTVLIACVSPADMHVEESINTLRYAERSRSI</sequence>
<dbReference type="CDD" id="cd00106">
    <property type="entry name" value="KISc"/>
    <property type="match status" value="1"/>
</dbReference>
<dbReference type="PANTHER" id="PTHR47969">
    <property type="entry name" value="CHROMOSOME-ASSOCIATED KINESIN KIF4A-RELATED"/>
    <property type="match status" value="1"/>
</dbReference>
<accession>B7G0G0</accession>
<keyword evidence="10" id="KW-1185">Reference proteome</keyword>
<dbReference type="AlphaFoldDB" id="B7G0G0"/>
<evidence type="ECO:0000256" key="1">
    <source>
        <dbReference type="ARBA" id="ARBA00004496"/>
    </source>
</evidence>
<dbReference type="GeneID" id="7201179"/>
<dbReference type="SMART" id="SM00129">
    <property type="entry name" value="KISc"/>
    <property type="match status" value="1"/>
</dbReference>
<comment type="subcellular location">
    <subcellularLocation>
        <location evidence="1">Cytoplasm</location>
    </subcellularLocation>
</comment>
<keyword evidence="5" id="KW-0175">Coiled coil</keyword>
<keyword evidence="4 6" id="KW-0067">ATP-binding</keyword>
<dbReference type="GO" id="GO:0005524">
    <property type="term" value="F:ATP binding"/>
    <property type="evidence" value="ECO:0007669"/>
    <property type="project" value="UniProtKB-UniRule"/>
</dbReference>
<dbReference type="Gene3D" id="3.40.850.10">
    <property type="entry name" value="Kinesin motor domain"/>
    <property type="match status" value="1"/>
</dbReference>
<keyword evidence="3 6" id="KW-0547">Nucleotide-binding</keyword>
<comment type="similarity">
    <text evidence="6 7">Belongs to the TRAFAC class myosin-kinesin ATPase superfamily. Kinesin family.</text>
</comment>
<dbReference type="InParanoid" id="B7G0G0"/>
<feature type="non-terminal residue" evidence="9">
    <location>
        <position position="1"/>
    </location>
</feature>
<dbReference type="OrthoDB" id="3176171at2759"/>
<dbReference type="KEGG" id="pti:PHATRDRAFT_2418"/>
<dbReference type="GO" id="GO:0005875">
    <property type="term" value="C:microtubule associated complex"/>
    <property type="evidence" value="ECO:0007669"/>
    <property type="project" value="TreeGrafter"/>
</dbReference>
<evidence type="ECO:0000256" key="3">
    <source>
        <dbReference type="ARBA" id="ARBA00022741"/>
    </source>
</evidence>
<evidence type="ECO:0000256" key="2">
    <source>
        <dbReference type="ARBA" id="ARBA00022490"/>
    </source>
</evidence>
<dbReference type="InterPro" id="IPR019821">
    <property type="entry name" value="Kinesin_motor_CS"/>
</dbReference>
<dbReference type="Pfam" id="PF00225">
    <property type="entry name" value="Kinesin"/>
    <property type="match status" value="1"/>
</dbReference>
<feature type="non-terminal residue" evidence="9">
    <location>
        <position position="340"/>
    </location>
</feature>
<organism evidence="9 10">
    <name type="scientific">Phaeodactylum tricornutum (strain CCAP 1055/1)</name>
    <dbReference type="NCBI Taxonomy" id="556484"/>
    <lineage>
        <taxon>Eukaryota</taxon>
        <taxon>Sar</taxon>
        <taxon>Stramenopiles</taxon>
        <taxon>Ochrophyta</taxon>
        <taxon>Bacillariophyta</taxon>
        <taxon>Bacillariophyceae</taxon>
        <taxon>Bacillariophycidae</taxon>
        <taxon>Naviculales</taxon>
        <taxon>Phaeodactylaceae</taxon>
        <taxon>Phaeodactylum</taxon>
    </lineage>
</organism>
<dbReference type="Proteomes" id="UP000000759">
    <property type="component" value="Chromosome 9"/>
</dbReference>
<evidence type="ECO:0000259" key="8">
    <source>
        <dbReference type="PROSITE" id="PS50067"/>
    </source>
</evidence>
<dbReference type="GO" id="GO:0007018">
    <property type="term" value="P:microtubule-based movement"/>
    <property type="evidence" value="ECO:0007669"/>
    <property type="project" value="InterPro"/>
</dbReference>
<evidence type="ECO:0000256" key="7">
    <source>
        <dbReference type="RuleBase" id="RU000394"/>
    </source>
</evidence>
<evidence type="ECO:0000256" key="5">
    <source>
        <dbReference type="ARBA" id="ARBA00023054"/>
    </source>
</evidence>
<dbReference type="GO" id="GO:0003777">
    <property type="term" value="F:microtubule motor activity"/>
    <property type="evidence" value="ECO:0007669"/>
    <property type="project" value="InterPro"/>
</dbReference>
<dbReference type="InterPro" id="IPR027640">
    <property type="entry name" value="Kinesin-like_fam"/>
</dbReference>
<dbReference type="eggNOG" id="KOG0241">
    <property type="taxonomic scope" value="Eukaryota"/>
</dbReference>
<dbReference type="InterPro" id="IPR027417">
    <property type="entry name" value="P-loop_NTPase"/>
</dbReference>
<reference evidence="9 10" key="1">
    <citation type="journal article" date="2008" name="Nature">
        <title>The Phaeodactylum genome reveals the evolutionary history of diatom genomes.</title>
        <authorList>
            <person name="Bowler C."/>
            <person name="Allen A.E."/>
            <person name="Badger J.H."/>
            <person name="Grimwood J."/>
            <person name="Jabbari K."/>
            <person name="Kuo A."/>
            <person name="Maheswari U."/>
            <person name="Martens C."/>
            <person name="Maumus F."/>
            <person name="Otillar R.P."/>
            <person name="Rayko E."/>
            <person name="Salamov A."/>
            <person name="Vandepoele K."/>
            <person name="Beszteri B."/>
            <person name="Gruber A."/>
            <person name="Heijde M."/>
            <person name="Katinka M."/>
            <person name="Mock T."/>
            <person name="Valentin K."/>
            <person name="Verret F."/>
            <person name="Berges J.A."/>
            <person name="Brownlee C."/>
            <person name="Cadoret J.P."/>
            <person name="Chiovitti A."/>
            <person name="Choi C.J."/>
            <person name="Coesel S."/>
            <person name="De Martino A."/>
            <person name="Detter J.C."/>
            <person name="Durkin C."/>
            <person name="Falciatore A."/>
            <person name="Fournet J."/>
            <person name="Haruta M."/>
            <person name="Huysman M.J."/>
            <person name="Jenkins B.D."/>
            <person name="Jiroutova K."/>
            <person name="Jorgensen R.E."/>
            <person name="Joubert Y."/>
            <person name="Kaplan A."/>
            <person name="Kroger N."/>
            <person name="Kroth P.G."/>
            <person name="La Roche J."/>
            <person name="Lindquist E."/>
            <person name="Lommer M."/>
            <person name="Martin-Jezequel V."/>
            <person name="Lopez P.J."/>
            <person name="Lucas S."/>
            <person name="Mangogna M."/>
            <person name="McGinnis K."/>
            <person name="Medlin L.K."/>
            <person name="Montsant A."/>
            <person name="Oudot-Le Secq M.P."/>
            <person name="Napoli C."/>
            <person name="Obornik M."/>
            <person name="Parker M.S."/>
            <person name="Petit J.L."/>
            <person name="Porcel B.M."/>
            <person name="Poulsen N."/>
            <person name="Robison M."/>
            <person name="Rychlewski L."/>
            <person name="Rynearson T.A."/>
            <person name="Schmutz J."/>
            <person name="Shapiro H."/>
            <person name="Siaut M."/>
            <person name="Stanley M."/>
            <person name="Sussman M.R."/>
            <person name="Taylor A.R."/>
            <person name="Vardi A."/>
            <person name="von Dassow P."/>
            <person name="Vyverman W."/>
            <person name="Willis A."/>
            <person name="Wyrwicz L.S."/>
            <person name="Rokhsar D.S."/>
            <person name="Weissenbach J."/>
            <person name="Armbrust E.V."/>
            <person name="Green B.R."/>
            <person name="Van de Peer Y."/>
            <person name="Grigoriev I.V."/>
        </authorList>
    </citation>
    <scope>NUCLEOTIDE SEQUENCE [LARGE SCALE GENOMIC DNA]</scope>
    <source>
        <strain evidence="9 10">CCAP 1055/1</strain>
    </source>
</reference>
<dbReference type="HOGENOM" id="CLU_309401_0_0_1"/>
<keyword evidence="2" id="KW-0963">Cytoplasm</keyword>
<dbReference type="SUPFAM" id="SSF52540">
    <property type="entry name" value="P-loop containing nucleoside triphosphate hydrolases"/>
    <property type="match status" value="1"/>
</dbReference>
<evidence type="ECO:0000256" key="6">
    <source>
        <dbReference type="PROSITE-ProRule" id="PRU00283"/>
    </source>
</evidence>
<evidence type="ECO:0000313" key="10">
    <source>
        <dbReference type="Proteomes" id="UP000000759"/>
    </source>
</evidence>
<keyword evidence="6 7" id="KW-0505">Motor protein</keyword>
<dbReference type="PRINTS" id="PR00380">
    <property type="entry name" value="KINESINHEAVY"/>
</dbReference>
<dbReference type="PaxDb" id="2850-Phatr2418"/>
<dbReference type="PANTHER" id="PTHR47969:SF15">
    <property type="entry name" value="CHROMOSOME-ASSOCIATED KINESIN KIF4A-RELATED"/>
    <property type="match status" value="1"/>
</dbReference>
<reference evidence="10" key="2">
    <citation type="submission" date="2008-08" db="EMBL/GenBank/DDBJ databases">
        <authorList>
            <consortium name="Diatom Consortium"/>
            <person name="Grigoriev I."/>
            <person name="Grimwood J."/>
            <person name="Kuo A."/>
            <person name="Otillar R.P."/>
            <person name="Salamov A."/>
            <person name="Detter J.C."/>
            <person name="Lindquist E."/>
            <person name="Shapiro H."/>
            <person name="Lucas S."/>
            <person name="Glavina del Rio T."/>
            <person name="Pitluck S."/>
            <person name="Rokhsar D."/>
            <person name="Bowler C."/>
        </authorList>
    </citation>
    <scope>GENOME REANNOTATION</scope>
    <source>
        <strain evidence="10">CCAP 1055/1</strain>
    </source>
</reference>
<proteinExistence type="inferred from homology"/>
<dbReference type="GO" id="GO:0005874">
    <property type="term" value="C:microtubule"/>
    <property type="evidence" value="ECO:0007669"/>
    <property type="project" value="UniProtKB-KW"/>
</dbReference>
<protein>
    <recommendedName>
        <fullName evidence="7">Kinesin-like protein</fullName>
    </recommendedName>
</protein>
<evidence type="ECO:0000313" key="9">
    <source>
        <dbReference type="EMBL" id="EEC47877.1"/>
    </source>
</evidence>
<dbReference type="RefSeq" id="XP_002180469.1">
    <property type="nucleotide sequence ID" value="XM_002180433.1"/>
</dbReference>
<dbReference type="EMBL" id="CM000612">
    <property type="protein sequence ID" value="EEC47877.1"/>
    <property type="molecule type" value="Genomic_DNA"/>
</dbReference>
<name>B7G0G0_PHATC</name>
<dbReference type="GO" id="GO:0007052">
    <property type="term" value="P:mitotic spindle organization"/>
    <property type="evidence" value="ECO:0007669"/>
    <property type="project" value="TreeGrafter"/>
</dbReference>
<dbReference type="PROSITE" id="PS50067">
    <property type="entry name" value="KINESIN_MOTOR_2"/>
    <property type="match status" value="1"/>
</dbReference>
<dbReference type="InterPro" id="IPR001752">
    <property type="entry name" value="Kinesin_motor_dom"/>
</dbReference>
<dbReference type="GO" id="GO:0005737">
    <property type="term" value="C:cytoplasm"/>
    <property type="evidence" value="ECO:0007669"/>
    <property type="project" value="UniProtKB-SubCell"/>
</dbReference>
<evidence type="ECO:0000256" key="4">
    <source>
        <dbReference type="ARBA" id="ARBA00022840"/>
    </source>
</evidence>